<accession>A0A1Y2EZC1</accession>
<reference evidence="1 2" key="1">
    <citation type="submission" date="2016-07" db="EMBL/GenBank/DDBJ databases">
        <title>Pervasive Adenine N6-methylation of Active Genes in Fungi.</title>
        <authorList>
            <consortium name="DOE Joint Genome Institute"/>
            <person name="Mondo S.J."/>
            <person name="Dannebaum R.O."/>
            <person name="Kuo R.C."/>
            <person name="Labutti K."/>
            <person name="Haridas S."/>
            <person name="Kuo A."/>
            <person name="Salamov A."/>
            <person name="Ahrendt S.R."/>
            <person name="Lipzen A."/>
            <person name="Sullivan W."/>
            <person name="Andreopoulos W.B."/>
            <person name="Clum A."/>
            <person name="Lindquist E."/>
            <person name="Daum C."/>
            <person name="Ramamoorthy G.K."/>
            <person name="Gryganskyi A."/>
            <person name="Culley D."/>
            <person name="Magnuson J.K."/>
            <person name="James T.Y."/>
            <person name="O'Malley M.A."/>
            <person name="Stajich J.E."/>
            <person name="Spatafora J.W."/>
            <person name="Visel A."/>
            <person name="Grigoriev I.V."/>
        </authorList>
    </citation>
    <scope>NUCLEOTIDE SEQUENCE [LARGE SCALE GENOMIC DNA]</scope>
    <source>
        <strain evidence="1 2">62-1032</strain>
    </source>
</reference>
<proteinExistence type="predicted"/>
<evidence type="ECO:0000313" key="1">
    <source>
        <dbReference type="EMBL" id="ORY76920.1"/>
    </source>
</evidence>
<dbReference type="AlphaFoldDB" id="A0A1Y2EZC1"/>
<sequence length="168" mass="19247">MEAALERSSFATKHFGELVPGSPPWSNQLAITYVLTTMHQFTQLWFSPTSAFDQSHFLSIRAPLSPLFRDRRERVKQDVERAQYINKRWQERNDGEGLSLASLEGLQHEVQGKANWVIDQAHPFAELLEMPECKAALEEAVQKVYRRLMRAPNLADSHLKACAIVWKG</sequence>
<evidence type="ECO:0000313" key="2">
    <source>
        <dbReference type="Proteomes" id="UP000193467"/>
    </source>
</evidence>
<dbReference type="Proteomes" id="UP000193467">
    <property type="component" value="Unassembled WGS sequence"/>
</dbReference>
<name>A0A1Y2EZC1_9BASI</name>
<keyword evidence="2" id="KW-1185">Reference proteome</keyword>
<comment type="caution">
    <text evidence="1">The sequence shown here is derived from an EMBL/GenBank/DDBJ whole genome shotgun (WGS) entry which is preliminary data.</text>
</comment>
<gene>
    <name evidence="1" type="ORF">BCR35DRAFT_332729</name>
</gene>
<protein>
    <submittedName>
        <fullName evidence="1">Uncharacterized protein</fullName>
    </submittedName>
</protein>
<organism evidence="1 2">
    <name type="scientific">Leucosporidium creatinivorum</name>
    <dbReference type="NCBI Taxonomy" id="106004"/>
    <lineage>
        <taxon>Eukaryota</taxon>
        <taxon>Fungi</taxon>
        <taxon>Dikarya</taxon>
        <taxon>Basidiomycota</taxon>
        <taxon>Pucciniomycotina</taxon>
        <taxon>Microbotryomycetes</taxon>
        <taxon>Leucosporidiales</taxon>
        <taxon>Leucosporidium</taxon>
    </lineage>
</organism>
<dbReference type="InParanoid" id="A0A1Y2EZC1"/>
<dbReference type="EMBL" id="MCGR01000033">
    <property type="protein sequence ID" value="ORY76920.1"/>
    <property type="molecule type" value="Genomic_DNA"/>
</dbReference>